<reference evidence="1" key="2">
    <citation type="submission" date="2020-09" db="EMBL/GenBank/DDBJ databases">
        <authorList>
            <person name="Sun Q."/>
            <person name="Zhou Y."/>
        </authorList>
    </citation>
    <scope>NUCLEOTIDE SEQUENCE</scope>
    <source>
        <strain evidence="1">CGMCC 1.15725</strain>
    </source>
</reference>
<comment type="caution">
    <text evidence="1">The sequence shown here is derived from an EMBL/GenBank/DDBJ whole genome shotgun (WGS) entry which is preliminary data.</text>
</comment>
<name>A0A8J2YQI8_9PROT</name>
<protein>
    <submittedName>
        <fullName evidence="1">Uncharacterized protein</fullName>
    </submittedName>
</protein>
<keyword evidence="2" id="KW-1185">Reference proteome</keyword>
<dbReference type="AlphaFoldDB" id="A0A8J2YQI8"/>
<reference evidence="1" key="1">
    <citation type="journal article" date="2014" name="Int. J. Syst. Evol. Microbiol.">
        <title>Complete genome sequence of Corynebacterium casei LMG S-19264T (=DSM 44701T), isolated from a smear-ripened cheese.</title>
        <authorList>
            <consortium name="US DOE Joint Genome Institute (JGI-PGF)"/>
            <person name="Walter F."/>
            <person name="Albersmeier A."/>
            <person name="Kalinowski J."/>
            <person name="Ruckert C."/>
        </authorList>
    </citation>
    <scope>NUCLEOTIDE SEQUENCE</scope>
    <source>
        <strain evidence="1">CGMCC 1.15725</strain>
    </source>
</reference>
<evidence type="ECO:0000313" key="2">
    <source>
        <dbReference type="Proteomes" id="UP000646365"/>
    </source>
</evidence>
<organism evidence="1 2">
    <name type="scientific">Aliidongia dinghuensis</name>
    <dbReference type="NCBI Taxonomy" id="1867774"/>
    <lineage>
        <taxon>Bacteria</taxon>
        <taxon>Pseudomonadati</taxon>
        <taxon>Pseudomonadota</taxon>
        <taxon>Alphaproteobacteria</taxon>
        <taxon>Rhodospirillales</taxon>
        <taxon>Dongiaceae</taxon>
        <taxon>Aliidongia</taxon>
    </lineage>
</organism>
<dbReference type="RefSeq" id="WP_189043320.1">
    <property type="nucleotide sequence ID" value="NZ_BMJQ01000002.1"/>
</dbReference>
<accession>A0A8J2YQI8</accession>
<dbReference type="Proteomes" id="UP000646365">
    <property type="component" value="Unassembled WGS sequence"/>
</dbReference>
<gene>
    <name evidence="1" type="ORF">GCM10011611_11080</name>
</gene>
<sequence>MGKRIKAFGVGVKHFFRSSADHSALTEYAARFKQSPKVLRAGQVGALVAMYVIAKHSPIGIGKTVSDSIKVARWNYGDMKHSEQNVDDFLETTNLSEEGKKKVRKLLKKGSAVDYEQFSYADEQELRTVFGDICVEAGLCVNF</sequence>
<evidence type="ECO:0000313" key="1">
    <source>
        <dbReference type="EMBL" id="GGF07406.1"/>
    </source>
</evidence>
<proteinExistence type="predicted"/>
<dbReference type="EMBL" id="BMJQ01000002">
    <property type="protein sequence ID" value="GGF07406.1"/>
    <property type="molecule type" value="Genomic_DNA"/>
</dbReference>